<dbReference type="SUPFAM" id="SSF143437">
    <property type="entry name" value="THUMP domain-like"/>
    <property type="match status" value="1"/>
</dbReference>
<dbReference type="Pfam" id="PF01170">
    <property type="entry name" value="UPF0020"/>
    <property type="match status" value="1"/>
</dbReference>
<feature type="domain" description="THUMP" evidence="2">
    <location>
        <begin position="113"/>
        <end position="203"/>
    </location>
</feature>
<dbReference type="Pfam" id="PF02926">
    <property type="entry name" value="THUMP"/>
    <property type="match status" value="1"/>
</dbReference>
<dbReference type="InterPro" id="IPR004114">
    <property type="entry name" value="THUMP_dom"/>
</dbReference>
<gene>
    <name evidence="3" type="ORF">OFUS_LOCUS16800</name>
</gene>
<comment type="caution">
    <text evidence="3">The sequence shown here is derived from an EMBL/GenBank/DDBJ whole genome shotgun (WGS) entry which is preliminary data.</text>
</comment>
<keyword evidence="1" id="KW-0489">Methyltransferase</keyword>
<dbReference type="GO" id="GO:0043527">
    <property type="term" value="C:tRNA methyltransferase complex"/>
    <property type="evidence" value="ECO:0007669"/>
    <property type="project" value="UniProtKB-ARBA"/>
</dbReference>
<protein>
    <recommendedName>
        <fullName evidence="2">THUMP domain-containing protein</fullName>
    </recommendedName>
</protein>
<dbReference type="PANTHER" id="PTHR14911">
    <property type="entry name" value="THUMP DOMAIN-CONTAINING"/>
    <property type="match status" value="1"/>
</dbReference>
<dbReference type="GO" id="GO:0030488">
    <property type="term" value="P:tRNA methylation"/>
    <property type="evidence" value="ECO:0007669"/>
    <property type="project" value="TreeGrafter"/>
</dbReference>
<dbReference type="OrthoDB" id="2013972at2759"/>
<dbReference type="AlphaFoldDB" id="A0A8S4PEA7"/>
<dbReference type="InterPro" id="IPR029063">
    <property type="entry name" value="SAM-dependent_MTases_sf"/>
</dbReference>
<accession>A0A8S4PEA7</accession>
<name>A0A8S4PEA7_OWEFU</name>
<dbReference type="Proteomes" id="UP000749559">
    <property type="component" value="Unassembled WGS sequence"/>
</dbReference>
<dbReference type="SUPFAM" id="SSF53335">
    <property type="entry name" value="S-adenosyl-L-methionine-dependent methyltransferases"/>
    <property type="match status" value="1"/>
</dbReference>
<dbReference type="CDD" id="cd11715">
    <property type="entry name" value="THUMP_AdoMetMT"/>
    <property type="match status" value="1"/>
</dbReference>
<evidence type="ECO:0000256" key="1">
    <source>
        <dbReference type="ARBA" id="ARBA00022603"/>
    </source>
</evidence>
<evidence type="ECO:0000259" key="2">
    <source>
        <dbReference type="SMART" id="SM00981"/>
    </source>
</evidence>
<organism evidence="3 4">
    <name type="scientific">Owenia fusiformis</name>
    <name type="common">Polychaete worm</name>
    <dbReference type="NCBI Taxonomy" id="6347"/>
    <lineage>
        <taxon>Eukaryota</taxon>
        <taxon>Metazoa</taxon>
        <taxon>Spiralia</taxon>
        <taxon>Lophotrochozoa</taxon>
        <taxon>Annelida</taxon>
        <taxon>Polychaeta</taxon>
        <taxon>Sedentaria</taxon>
        <taxon>Canalipalpata</taxon>
        <taxon>Sabellida</taxon>
        <taxon>Oweniida</taxon>
        <taxon>Oweniidae</taxon>
        <taxon>Owenia</taxon>
    </lineage>
</organism>
<reference evidence="3" key="1">
    <citation type="submission" date="2022-03" db="EMBL/GenBank/DDBJ databases">
        <authorList>
            <person name="Martin C."/>
        </authorList>
    </citation>
    <scope>NUCLEOTIDE SEQUENCE</scope>
</reference>
<dbReference type="InterPro" id="IPR000241">
    <property type="entry name" value="RlmKL-like_Mtase"/>
</dbReference>
<evidence type="ECO:0000313" key="3">
    <source>
        <dbReference type="EMBL" id="CAH1791748.1"/>
    </source>
</evidence>
<dbReference type="PANTHER" id="PTHR14911:SF1">
    <property type="entry name" value="THUMP DOMAIN-CONTAINING PROTEIN 2"/>
    <property type="match status" value="1"/>
</dbReference>
<evidence type="ECO:0000313" key="4">
    <source>
        <dbReference type="Proteomes" id="UP000749559"/>
    </source>
</evidence>
<keyword evidence="1" id="KW-0808">Transferase</keyword>
<dbReference type="GO" id="GO:0016423">
    <property type="term" value="F:tRNA (guanine) methyltransferase activity"/>
    <property type="evidence" value="ECO:0007669"/>
    <property type="project" value="TreeGrafter"/>
</dbReference>
<keyword evidence="4" id="KW-1185">Reference proteome</keyword>
<dbReference type="EMBL" id="CAIIXF020000008">
    <property type="protein sequence ID" value="CAH1791748.1"/>
    <property type="molecule type" value="Genomic_DNA"/>
</dbReference>
<sequence>MESSYFCTAGGGTEIFLADELKFISARHSGDLQSERCSSSQLQVEGKVLFTFSGHPAELLNLKTAERVFVQLCYKPHWIKQNGKDSSIMTALQNTLEAITPQDWDNAKHTWNFVNPPKKRSARFQNNQKSSEKLCNKRQKTENDDVTFRVSLKCPREYNNRRVSSMVGGCITRQTGWKVDLRKPLFEVYIQLNNNHLIIGIPLTKIPLSDRPYIETIGLRSTVAWIMAHKAQIQAGDTVLDPMCGVGTILIEAANSWKSAKFSPQN</sequence>
<dbReference type="GO" id="GO:0003723">
    <property type="term" value="F:RNA binding"/>
    <property type="evidence" value="ECO:0007669"/>
    <property type="project" value="InterPro"/>
</dbReference>
<dbReference type="Gene3D" id="3.40.50.150">
    <property type="entry name" value="Vaccinia Virus protein VP39"/>
    <property type="match status" value="1"/>
</dbReference>
<dbReference type="SMART" id="SM00981">
    <property type="entry name" value="THUMP"/>
    <property type="match status" value="1"/>
</dbReference>
<proteinExistence type="predicted"/>